<feature type="non-terminal residue" evidence="15">
    <location>
        <position position="409"/>
    </location>
</feature>
<evidence type="ECO:0000256" key="11">
    <source>
        <dbReference type="ARBA" id="ARBA00023136"/>
    </source>
</evidence>
<evidence type="ECO:0000256" key="5">
    <source>
        <dbReference type="ARBA" id="ARBA00022490"/>
    </source>
</evidence>
<evidence type="ECO:0000256" key="13">
    <source>
        <dbReference type="SAM" id="SignalP"/>
    </source>
</evidence>
<keyword evidence="9" id="KW-0677">Repeat</keyword>
<accession>A0A0B7ACL3</accession>
<dbReference type="AlphaFoldDB" id="A0A0B7ACL3"/>
<name>A0A0B7ACL3_9EUPU</name>
<evidence type="ECO:0000256" key="1">
    <source>
        <dbReference type="ARBA" id="ARBA00004370"/>
    </source>
</evidence>
<gene>
    <name evidence="15" type="primary">ORF106219</name>
</gene>
<dbReference type="GO" id="GO:0005793">
    <property type="term" value="C:endoplasmic reticulum-Golgi intermediate compartment"/>
    <property type="evidence" value="ECO:0007669"/>
    <property type="project" value="TreeGrafter"/>
</dbReference>
<dbReference type="GO" id="GO:0016020">
    <property type="term" value="C:membrane"/>
    <property type="evidence" value="ECO:0007669"/>
    <property type="project" value="UniProtKB-SubCell"/>
</dbReference>
<dbReference type="PANTHER" id="PTHR19237">
    <property type="entry name" value="NUCLEOBINDIN"/>
    <property type="match status" value="1"/>
</dbReference>
<evidence type="ECO:0000256" key="7">
    <source>
        <dbReference type="ARBA" id="ARBA00022553"/>
    </source>
</evidence>
<feature type="signal peptide" evidence="13">
    <location>
        <begin position="1"/>
        <end position="21"/>
    </location>
</feature>
<evidence type="ECO:0000313" key="15">
    <source>
        <dbReference type="EMBL" id="CEK77705.1"/>
    </source>
</evidence>
<dbReference type="InterPro" id="IPR057576">
    <property type="entry name" value="NUCB1_N"/>
</dbReference>
<dbReference type="PANTHER" id="PTHR19237:SF20">
    <property type="entry name" value="NUCLEOBINDIN 1"/>
    <property type="match status" value="1"/>
</dbReference>
<feature type="compositionally biased region" description="Basic and acidic residues" evidence="12">
    <location>
        <begin position="364"/>
        <end position="378"/>
    </location>
</feature>
<keyword evidence="10" id="KW-0333">Golgi apparatus</keyword>
<dbReference type="InterPro" id="IPR040250">
    <property type="entry name" value="Nucleobindin"/>
</dbReference>
<dbReference type="GO" id="GO:0005509">
    <property type="term" value="F:calcium ion binding"/>
    <property type="evidence" value="ECO:0007669"/>
    <property type="project" value="TreeGrafter"/>
</dbReference>
<keyword evidence="11" id="KW-0472">Membrane</keyword>
<dbReference type="GO" id="GO:0005794">
    <property type="term" value="C:Golgi apparatus"/>
    <property type="evidence" value="ECO:0007669"/>
    <property type="project" value="UniProtKB-SubCell"/>
</dbReference>
<comment type="subcellular location">
    <subcellularLocation>
        <location evidence="2">Cytoplasm</location>
    </subcellularLocation>
    <subcellularLocation>
        <location evidence="3">Golgi apparatus</location>
    </subcellularLocation>
    <subcellularLocation>
        <location evidence="1">Membrane</location>
    </subcellularLocation>
    <subcellularLocation>
        <location evidence="4">Secreted</location>
    </subcellularLocation>
</comment>
<evidence type="ECO:0000256" key="2">
    <source>
        <dbReference type="ARBA" id="ARBA00004496"/>
    </source>
</evidence>
<feature type="compositionally biased region" description="Basic residues" evidence="12">
    <location>
        <begin position="217"/>
        <end position="226"/>
    </location>
</feature>
<proteinExistence type="predicted"/>
<feature type="domain" description="NUCB1-like N-terminal" evidence="14">
    <location>
        <begin position="34"/>
        <end position="169"/>
    </location>
</feature>
<dbReference type="SUPFAM" id="SSF47473">
    <property type="entry name" value="EF-hand"/>
    <property type="match status" value="1"/>
</dbReference>
<evidence type="ECO:0000256" key="8">
    <source>
        <dbReference type="ARBA" id="ARBA00022729"/>
    </source>
</evidence>
<feature type="compositionally biased region" description="Basic and acidic residues" evidence="12">
    <location>
        <begin position="203"/>
        <end position="216"/>
    </location>
</feature>
<evidence type="ECO:0000256" key="4">
    <source>
        <dbReference type="ARBA" id="ARBA00004613"/>
    </source>
</evidence>
<keyword evidence="8 13" id="KW-0732">Signal</keyword>
<feature type="chain" id="PRO_5002111219" description="NUCB1-like N-terminal domain-containing protein" evidence="13">
    <location>
        <begin position="22"/>
        <end position="409"/>
    </location>
</feature>
<dbReference type="EMBL" id="HACG01030840">
    <property type="protein sequence ID" value="CEK77705.1"/>
    <property type="molecule type" value="Transcribed_RNA"/>
</dbReference>
<evidence type="ECO:0000259" key="14">
    <source>
        <dbReference type="Pfam" id="PF25434"/>
    </source>
</evidence>
<reference evidence="15" key="1">
    <citation type="submission" date="2014-12" db="EMBL/GenBank/DDBJ databases">
        <title>Insight into the proteome of Arion vulgaris.</title>
        <authorList>
            <person name="Aradska J."/>
            <person name="Bulat T."/>
            <person name="Smidak R."/>
            <person name="Sarate P."/>
            <person name="Gangsoo J."/>
            <person name="Sialana F."/>
            <person name="Bilban M."/>
            <person name="Lubec G."/>
        </authorList>
    </citation>
    <scope>NUCLEOTIDE SEQUENCE</scope>
    <source>
        <tissue evidence="15">Skin</tissue>
    </source>
</reference>
<keyword evidence="6" id="KW-0964">Secreted</keyword>
<feature type="region of interest" description="Disordered" evidence="12">
    <location>
        <begin position="364"/>
        <end position="409"/>
    </location>
</feature>
<evidence type="ECO:0000256" key="12">
    <source>
        <dbReference type="SAM" id="MobiDB-lite"/>
    </source>
</evidence>
<dbReference type="InterPro" id="IPR011992">
    <property type="entry name" value="EF-hand-dom_pair"/>
</dbReference>
<evidence type="ECO:0000256" key="3">
    <source>
        <dbReference type="ARBA" id="ARBA00004555"/>
    </source>
</evidence>
<evidence type="ECO:0000256" key="9">
    <source>
        <dbReference type="ARBA" id="ARBA00022737"/>
    </source>
</evidence>
<dbReference type="GO" id="GO:0070062">
    <property type="term" value="C:extracellular exosome"/>
    <property type="evidence" value="ECO:0007669"/>
    <property type="project" value="TreeGrafter"/>
</dbReference>
<dbReference type="Gene3D" id="1.10.238.10">
    <property type="entry name" value="EF-hand"/>
    <property type="match status" value="1"/>
</dbReference>
<feature type="compositionally biased region" description="Low complexity" evidence="12">
    <location>
        <begin position="382"/>
        <end position="409"/>
    </location>
</feature>
<dbReference type="Pfam" id="PF25434">
    <property type="entry name" value="NUCB1_N"/>
    <property type="match status" value="1"/>
</dbReference>
<protein>
    <recommendedName>
        <fullName evidence="14">NUCB1-like N-terminal domain-containing protein</fullName>
    </recommendedName>
</protein>
<evidence type="ECO:0000256" key="10">
    <source>
        <dbReference type="ARBA" id="ARBA00023034"/>
    </source>
</evidence>
<evidence type="ECO:0000256" key="6">
    <source>
        <dbReference type="ARBA" id="ARBA00022525"/>
    </source>
</evidence>
<sequence>MGSNILLVCLSLSVLILPILGKPVNVGSPSPQEAGGDTHGKEKETGLEYDQYLRQVVEVLESDPSFRKKLETANVSDIKNGNVAMYLEMVGHNVRTALDELKRQEVARLQELTHLKMQGTSGIDLIKNAMFRANGRAGIRHFEIPSHLDFKNPHSFEMSDLKNLILKTTADLEELDKKKNEEFKEYEMEKEYEKKQHLNLLPEEERKKEEDRLEQLKKKHANHPKLNHPGSKDQLEEVWDKVDHLEDQDFNPKTFFYTHDLNGDFEWSIEEVEALLQLELDKVYDARNSPDEDDPLEREQDMSRMRKHIFTEMDLNKDYRITIQEFLNYTGTQGDRAEFNQDDGWKTVDENPVFSEEEYQEFIKSHHDQPSKDLKFVPEHIQGQQQPLLNQHQEQQQPHLNQHQGEQQP</sequence>
<organism evidence="15">
    <name type="scientific">Arion vulgaris</name>
    <dbReference type="NCBI Taxonomy" id="1028688"/>
    <lineage>
        <taxon>Eukaryota</taxon>
        <taxon>Metazoa</taxon>
        <taxon>Spiralia</taxon>
        <taxon>Lophotrochozoa</taxon>
        <taxon>Mollusca</taxon>
        <taxon>Gastropoda</taxon>
        <taxon>Heterobranchia</taxon>
        <taxon>Euthyneura</taxon>
        <taxon>Panpulmonata</taxon>
        <taxon>Eupulmonata</taxon>
        <taxon>Stylommatophora</taxon>
        <taxon>Helicina</taxon>
        <taxon>Arionoidea</taxon>
        <taxon>Arionidae</taxon>
        <taxon>Arion</taxon>
    </lineage>
</organism>
<feature type="region of interest" description="Disordered" evidence="12">
    <location>
        <begin position="198"/>
        <end position="231"/>
    </location>
</feature>
<keyword evidence="7" id="KW-0597">Phosphoprotein</keyword>
<keyword evidence="5" id="KW-0963">Cytoplasm</keyword>